<name>A0ABQ0JYB4_9BACT</name>
<sequence length="254" mass="28623">MGEKSMNTQEEKSTTYDLVNFTIRDMTEFGKILRNIGKGAKSMEETANRIVHHLYDNLIDGESGNQVCSLVRFFKTHPYEELDDELRIFSWGLLKNDSFLPETKCLTLLATVGENPEWNSRKTSKGHKAIPLPGKQAVYQIPMIRNLILQLGLSINMVIKPDLKLLLDSEQSTYNVFYVPDAPNSPYIPAQKEFIIPYGIKSVLGFGGTLPSEDIFAVIMFFKVPVSKEVADFFKTLSLCVKVAVLPFTNAVFT</sequence>
<protein>
    <submittedName>
        <fullName evidence="1">Diguanylate cyclase/phosphodiesterase with FHA and GAF sensor</fullName>
    </submittedName>
</protein>
<reference evidence="2" key="1">
    <citation type="journal article" date="2015" name="Genome Announc.">
        <title>Draft Genome Sequence of an Anaerobic Ammonium-Oxidizing Bacterium, "Candidatus Brocadia sinica".</title>
        <authorList>
            <person name="Oshiki M."/>
            <person name="Shinyako-Hata K."/>
            <person name="Satoh H."/>
            <person name="Okabe S."/>
        </authorList>
    </citation>
    <scope>NUCLEOTIDE SEQUENCE [LARGE SCALE GENOMIC DNA]</scope>
    <source>
        <strain evidence="2">JPN1</strain>
    </source>
</reference>
<accession>A0ABQ0JYB4</accession>
<dbReference type="Proteomes" id="UP000032309">
    <property type="component" value="Unassembled WGS sequence"/>
</dbReference>
<evidence type="ECO:0000313" key="2">
    <source>
        <dbReference type="Proteomes" id="UP000032309"/>
    </source>
</evidence>
<comment type="caution">
    <text evidence="1">The sequence shown here is derived from an EMBL/GenBank/DDBJ whole genome shotgun (WGS) entry which is preliminary data.</text>
</comment>
<keyword evidence="2" id="KW-1185">Reference proteome</keyword>
<gene>
    <name evidence="1" type="ORF">BROSI_A2235</name>
</gene>
<evidence type="ECO:0000313" key="1">
    <source>
        <dbReference type="EMBL" id="GAN33701.1"/>
    </source>
</evidence>
<proteinExistence type="predicted"/>
<dbReference type="EMBL" id="BAFN01000001">
    <property type="protein sequence ID" value="GAN33701.1"/>
    <property type="molecule type" value="Genomic_DNA"/>
</dbReference>
<organism evidence="1 2">
    <name type="scientific">Candidatus Brocadia sinica JPN1</name>
    <dbReference type="NCBI Taxonomy" id="1197129"/>
    <lineage>
        <taxon>Bacteria</taxon>
        <taxon>Pseudomonadati</taxon>
        <taxon>Planctomycetota</taxon>
        <taxon>Candidatus Brocadiia</taxon>
        <taxon>Candidatus Brocadiales</taxon>
        <taxon>Candidatus Brocadiaceae</taxon>
        <taxon>Candidatus Brocadia</taxon>
    </lineage>
</organism>